<organism evidence="1 2">
    <name type="scientific">Eleusine coracana subsp. coracana</name>
    <dbReference type="NCBI Taxonomy" id="191504"/>
    <lineage>
        <taxon>Eukaryota</taxon>
        <taxon>Viridiplantae</taxon>
        <taxon>Streptophyta</taxon>
        <taxon>Embryophyta</taxon>
        <taxon>Tracheophyta</taxon>
        <taxon>Spermatophyta</taxon>
        <taxon>Magnoliopsida</taxon>
        <taxon>Liliopsida</taxon>
        <taxon>Poales</taxon>
        <taxon>Poaceae</taxon>
        <taxon>PACMAD clade</taxon>
        <taxon>Chloridoideae</taxon>
        <taxon>Cynodonteae</taxon>
        <taxon>Eleusininae</taxon>
        <taxon>Eleusine</taxon>
    </lineage>
</organism>
<reference evidence="1" key="1">
    <citation type="journal article" date="2018" name="DNA Res.">
        <title>Multiple hybrid de novo genome assembly of finger millet, an orphan allotetraploid crop.</title>
        <authorList>
            <person name="Hatakeyama M."/>
            <person name="Aluri S."/>
            <person name="Balachadran M.T."/>
            <person name="Sivarajan S.R."/>
            <person name="Patrignani A."/>
            <person name="Gruter S."/>
            <person name="Poveda L."/>
            <person name="Shimizu-Inatsugi R."/>
            <person name="Baeten J."/>
            <person name="Francoijs K.J."/>
            <person name="Nataraja K.N."/>
            <person name="Reddy Y.A.N."/>
            <person name="Phadnis S."/>
            <person name="Ravikumar R.L."/>
            <person name="Schlapbach R."/>
            <person name="Sreeman S.M."/>
            <person name="Shimizu K.K."/>
        </authorList>
    </citation>
    <scope>NUCLEOTIDE SEQUENCE</scope>
</reference>
<gene>
    <name evidence="1" type="primary">ga24608</name>
    <name evidence="1" type="ORF">PR202_ga24608</name>
</gene>
<dbReference type="Proteomes" id="UP001054889">
    <property type="component" value="Unassembled WGS sequence"/>
</dbReference>
<dbReference type="AlphaFoldDB" id="A0AAV5D783"/>
<protein>
    <submittedName>
        <fullName evidence="1">Uncharacterized protein</fullName>
    </submittedName>
</protein>
<reference evidence="1" key="2">
    <citation type="submission" date="2021-12" db="EMBL/GenBank/DDBJ databases">
        <title>Resequencing data analysis of finger millet.</title>
        <authorList>
            <person name="Hatakeyama M."/>
            <person name="Aluri S."/>
            <person name="Balachadran M.T."/>
            <person name="Sivarajan S.R."/>
            <person name="Poveda L."/>
            <person name="Shimizu-Inatsugi R."/>
            <person name="Schlapbach R."/>
            <person name="Sreeman S.M."/>
            <person name="Shimizu K.K."/>
        </authorList>
    </citation>
    <scope>NUCLEOTIDE SEQUENCE</scope>
</reference>
<dbReference type="EMBL" id="BQKI01000013">
    <property type="protein sequence ID" value="GJN06839.1"/>
    <property type="molecule type" value="Genomic_DNA"/>
</dbReference>
<accession>A0AAV5D783</accession>
<keyword evidence="2" id="KW-1185">Reference proteome</keyword>
<evidence type="ECO:0000313" key="2">
    <source>
        <dbReference type="Proteomes" id="UP001054889"/>
    </source>
</evidence>
<proteinExistence type="predicted"/>
<sequence length="197" mass="21310">MTGGTANKAASSRWPDLPIDLLCDVSRRFHDDPIAYVSFHDDPIAYVRFHAICKPWRDSLLPAPCRPAFLPWLVTQRDGTGYRRARCVFSSGSSGCRATTTTETRIRDRGWVISSDDGTARASLLTPGSEDDPTTTILLSGTAATVTAPVPEWVESTSGIVSGDGTIFLHGFGLVVSASKIPRAYTRASYFVLAAQN</sequence>
<name>A0AAV5D783_ELECO</name>
<comment type="caution">
    <text evidence="1">The sequence shown here is derived from an EMBL/GenBank/DDBJ whole genome shotgun (WGS) entry which is preliminary data.</text>
</comment>
<evidence type="ECO:0000313" key="1">
    <source>
        <dbReference type="EMBL" id="GJN06839.1"/>
    </source>
</evidence>